<dbReference type="EMBL" id="KQ414606">
    <property type="protein sequence ID" value="KOC69568.1"/>
    <property type="molecule type" value="Genomic_DNA"/>
</dbReference>
<evidence type="ECO:0000256" key="1">
    <source>
        <dbReference type="SAM" id="MobiDB-lite"/>
    </source>
</evidence>
<keyword evidence="3" id="KW-1185">Reference proteome</keyword>
<evidence type="ECO:0000313" key="3">
    <source>
        <dbReference type="Proteomes" id="UP000053825"/>
    </source>
</evidence>
<feature type="region of interest" description="Disordered" evidence="1">
    <location>
        <begin position="1"/>
        <end position="87"/>
    </location>
</feature>
<sequence>MENCRVHVSSISPRSESGGGGGEEGWCATKIKNEKKEERKKKNIPRRKNRQRALDGPTIENQTKIDRQQNIAEREREKDRKRDEDRENACKRTIERYIHREEGKDENVNGRREENLRGGGDAAQVLSGRKKWLFLLECARCTCTFSRRTDGGGGGGSSGRGEKGRFARSTQPSATPAGPNKRTRIHDPWNACVYVGPPRRTCNRASHTRARASSLSYACVCVLPCGKRVCTRAHHGICVYGQESAGKAIPDYRKGERT</sequence>
<feature type="region of interest" description="Disordered" evidence="1">
    <location>
        <begin position="149"/>
        <end position="182"/>
    </location>
</feature>
<proteinExistence type="predicted"/>
<gene>
    <name evidence="2" type="ORF">WH47_05511</name>
</gene>
<accession>A0A0L7RFG2</accession>
<organism evidence="2 3">
    <name type="scientific">Habropoda laboriosa</name>
    <dbReference type="NCBI Taxonomy" id="597456"/>
    <lineage>
        <taxon>Eukaryota</taxon>
        <taxon>Metazoa</taxon>
        <taxon>Ecdysozoa</taxon>
        <taxon>Arthropoda</taxon>
        <taxon>Hexapoda</taxon>
        <taxon>Insecta</taxon>
        <taxon>Pterygota</taxon>
        <taxon>Neoptera</taxon>
        <taxon>Endopterygota</taxon>
        <taxon>Hymenoptera</taxon>
        <taxon>Apocrita</taxon>
        <taxon>Aculeata</taxon>
        <taxon>Apoidea</taxon>
        <taxon>Anthophila</taxon>
        <taxon>Apidae</taxon>
        <taxon>Habropoda</taxon>
    </lineage>
</organism>
<feature type="compositionally biased region" description="Basic and acidic residues" evidence="1">
    <location>
        <begin position="63"/>
        <end position="87"/>
    </location>
</feature>
<evidence type="ECO:0000313" key="2">
    <source>
        <dbReference type="EMBL" id="KOC69568.1"/>
    </source>
</evidence>
<dbReference type="Proteomes" id="UP000053825">
    <property type="component" value="Unassembled WGS sequence"/>
</dbReference>
<reference evidence="2 3" key="1">
    <citation type="submission" date="2015-07" db="EMBL/GenBank/DDBJ databases">
        <title>The genome of Habropoda laboriosa.</title>
        <authorList>
            <person name="Pan H."/>
            <person name="Kapheim K."/>
        </authorList>
    </citation>
    <scope>NUCLEOTIDE SEQUENCE [LARGE SCALE GENOMIC DNA]</scope>
    <source>
        <strain evidence="2">0110345459</strain>
    </source>
</reference>
<dbReference type="AlphaFoldDB" id="A0A0L7RFG2"/>
<protein>
    <submittedName>
        <fullName evidence="2">Uncharacterized protein</fullName>
    </submittedName>
</protein>
<feature type="compositionally biased region" description="Basic residues" evidence="1">
    <location>
        <begin position="38"/>
        <end position="51"/>
    </location>
</feature>
<name>A0A0L7RFG2_9HYME</name>